<protein>
    <recommendedName>
        <fullName evidence="4">Cytochrome c domain-containing protein</fullName>
    </recommendedName>
</protein>
<evidence type="ECO:0000313" key="5">
    <source>
        <dbReference type="EMBL" id="KYF72621.1"/>
    </source>
</evidence>
<name>A0A150QXK8_SORCE</name>
<organism evidence="5 6">
    <name type="scientific">Sorangium cellulosum</name>
    <name type="common">Polyangium cellulosum</name>
    <dbReference type="NCBI Taxonomy" id="56"/>
    <lineage>
        <taxon>Bacteria</taxon>
        <taxon>Pseudomonadati</taxon>
        <taxon>Myxococcota</taxon>
        <taxon>Polyangia</taxon>
        <taxon>Polyangiales</taxon>
        <taxon>Polyangiaceae</taxon>
        <taxon>Sorangium</taxon>
    </lineage>
</organism>
<feature type="domain" description="Cytochrome c" evidence="4">
    <location>
        <begin position="3"/>
        <end position="106"/>
    </location>
</feature>
<dbReference type="GO" id="GO:0020037">
    <property type="term" value="F:heme binding"/>
    <property type="evidence" value="ECO:0007669"/>
    <property type="project" value="InterPro"/>
</dbReference>
<gene>
    <name evidence="5" type="ORF">BE15_44695</name>
</gene>
<keyword evidence="3" id="KW-0349">Heme</keyword>
<dbReference type="InterPro" id="IPR009056">
    <property type="entry name" value="Cyt_c-like_dom"/>
</dbReference>
<accession>A0A150QXK8</accession>
<dbReference type="GO" id="GO:0046872">
    <property type="term" value="F:metal ion binding"/>
    <property type="evidence" value="ECO:0007669"/>
    <property type="project" value="UniProtKB-KW"/>
</dbReference>
<dbReference type="PROSITE" id="PS51007">
    <property type="entry name" value="CYTC"/>
    <property type="match status" value="1"/>
</dbReference>
<keyword evidence="2 3" id="KW-0408">Iron</keyword>
<evidence type="ECO:0000256" key="2">
    <source>
        <dbReference type="ARBA" id="ARBA00023004"/>
    </source>
</evidence>
<dbReference type="Proteomes" id="UP000075260">
    <property type="component" value="Unassembled WGS sequence"/>
</dbReference>
<keyword evidence="1 3" id="KW-0479">Metal-binding</keyword>
<feature type="non-terminal residue" evidence="5">
    <location>
        <position position="1"/>
    </location>
</feature>
<evidence type="ECO:0000256" key="3">
    <source>
        <dbReference type="PROSITE-ProRule" id="PRU00433"/>
    </source>
</evidence>
<dbReference type="GO" id="GO:0009055">
    <property type="term" value="F:electron transfer activity"/>
    <property type="evidence" value="ECO:0007669"/>
    <property type="project" value="InterPro"/>
</dbReference>
<reference evidence="5 6" key="1">
    <citation type="submission" date="2014-02" db="EMBL/GenBank/DDBJ databases">
        <title>The small core and large imbalanced accessory genome model reveals a collaborative survival strategy of Sorangium cellulosum strains in nature.</title>
        <authorList>
            <person name="Han K."/>
            <person name="Peng R."/>
            <person name="Blom J."/>
            <person name="Li Y.-Z."/>
        </authorList>
    </citation>
    <scope>NUCLEOTIDE SEQUENCE [LARGE SCALE GENOMIC DNA]</scope>
    <source>
        <strain evidence="5 6">So0008-312</strain>
    </source>
</reference>
<comment type="caution">
    <text evidence="5">The sequence shown here is derived from an EMBL/GenBank/DDBJ whole genome shotgun (WGS) entry which is preliminary data.</text>
</comment>
<sequence>APADAAAWADVQPILTARCAPCHTSGAMPAGGYKIDYASSQLDADFRACKGEGLSKGACSLKRVLDGSMPGGMAGCTGDPARDAGNAKCLTAAEHETLKSWVEGGELP</sequence>
<evidence type="ECO:0000259" key="4">
    <source>
        <dbReference type="PROSITE" id="PS51007"/>
    </source>
</evidence>
<dbReference type="AlphaFoldDB" id="A0A150QXK8"/>
<evidence type="ECO:0000256" key="1">
    <source>
        <dbReference type="ARBA" id="ARBA00022723"/>
    </source>
</evidence>
<evidence type="ECO:0000313" key="6">
    <source>
        <dbReference type="Proteomes" id="UP000075260"/>
    </source>
</evidence>
<proteinExistence type="predicted"/>
<dbReference type="EMBL" id="JEMA01000253">
    <property type="protein sequence ID" value="KYF72621.1"/>
    <property type="molecule type" value="Genomic_DNA"/>
</dbReference>